<protein>
    <submittedName>
        <fullName evidence="1">Uncharacterized protein</fullName>
    </submittedName>
</protein>
<proteinExistence type="predicted"/>
<dbReference type="AlphaFoldDB" id="A0AAD7SNU0"/>
<comment type="caution">
    <text evidence="1">The sequence shown here is derived from an EMBL/GenBank/DDBJ whole genome shotgun (WGS) entry which is preliminary data.</text>
</comment>
<keyword evidence="2" id="KW-1185">Reference proteome</keyword>
<accession>A0AAD7SNU0</accession>
<evidence type="ECO:0000313" key="1">
    <source>
        <dbReference type="EMBL" id="KAJ8405573.1"/>
    </source>
</evidence>
<reference evidence="1" key="1">
    <citation type="journal article" date="2023" name="Science">
        <title>Genome structures resolve the early diversification of teleost fishes.</title>
        <authorList>
            <person name="Parey E."/>
            <person name="Louis A."/>
            <person name="Montfort J."/>
            <person name="Bouchez O."/>
            <person name="Roques C."/>
            <person name="Iampietro C."/>
            <person name="Lluch J."/>
            <person name="Castinel A."/>
            <person name="Donnadieu C."/>
            <person name="Desvignes T."/>
            <person name="Floi Bucao C."/>
            <person name="Jouanno E."/>
            <person name="Wen M."/>
            <person name="Mejri S."/>
            <person name="Dirks R."/>
            <person name="Jansen H."/>
            <person name="Henkel C."/>
            <person name="Chen W.J."/>
            <person name="Zahm M."/>
            <person name="Cabau C."/>
            <person name="Klopp C."/>
            <person name="Thompson A.W."/>
            <person name="Robinson-Rechavi M."/>
            <person name="Braasch I."/>
            <person name="Lecointre G."/>
            <person name="Bobe J."/>
            <person name="Postlethwait J.H."/>
            <person name="Berthelot C."/>
            <person name="Roest Crollius H."/>
            <person name="Guiguen Y."/>
        </authorList>
    </citation>
    <scope>NUCLEOTIDE SEQUENCE</scope>
    <source>
        <strain evidence="1">NC1722</strain>
    </source>
</reference>
<gene>
    <name evidence="1" type="ORF">AAFF_G00315530</name>
</gene>
<name>A0AAD7SNU0_9TELE</name>
<dbReference type="Proteomes" id="UP001221898">
    <property type="component" value="Unassembled WGS sequence"/>
</dbReference>
<organism evidence="1 2">
    <name type="scientific">Aldrovandia affinis</name>
    <dbReference type="NCBI Taxonomy" id="143900"/>
    <lineage>
        <taxon>Eukaryota</taxon>
        <taxon>Metazoa</taxon>
        <taxon>Chordata</taxon>
        <taxon>Craniata</taxon>
        <taxon>Vertebrata</taxon>
        <taxon>Euteleostomi</taxon>
        <taxon>Actinopterygii</taxon>
        <taxon>Neopterygii</taxon>
        <taxon>Teleostei</taxon>
        <taxon>Notacanthiformes</taxon>
        <taxon>Halosauridae</taxon>
        <taxon>Aldrovandia</taxon>
    </lineage>
</organism>
<sequence length="154" mass="17137">MAILLFFLRSGGPACWVLGFAQITAMIEAKFAVVRADLAGFSAILDGVVAKNLIIILSEKAEDQENRLRRDNVRILGSREGAEGKDPLKFFEKQDFSVTVRKKRGTFNEACQMLIEKNVRFGMNFPATLAVTREGQTHLFRSPVKALAFAKEIS</sequence>
<dbReference type="InterPro" id="IPR042566">
    <property type="entry name" value="L1_C"/>
</dbReference>
<dbReference type="Gene3D" id="3.30.250.20">
    <property type="entry name" value="L1 transposable element, C-terminal domain"/>
    <property type="match status" value="1"/>
</dbReference>
<dbReference type="EMBL" id="JAINUG010000047">
    <property type="protein sequence ID" value="KAJ8405573.1"/>
    <property type="molecule type" value="Genomic_DNA"/>
</dbReference>
<evidence type="ECO:0000313" key="2">
    <source>
        <dbReference type="Proteomes" id="UP001221898"/>
    </source>
</evidence>